<proteinExistence type="predicted"/>
<keyword evidence="2" id="KW-1185">Reference proteome</keyword>
<protein>
    <submittedName>
        <fullName evidence="1">Uncharacterized protein</fullName>
    </submittedName>
</protein>
<accession>A0A9X3E6Y2</accession>
<gene>
    <name evidence="1" type="ORF">OSH07_24125</name>
</gene>
<reference evidence="1" key="1">
    <citation type="submission" date="2022-11" db="EMBL/GenBank/DDBJ databases">
        <title>Biodiversity and phylogenetic relationships of bacteria.</title>
        <authorList>
            <person name="Machado R.A.R."/>
            <person name="Bhat A."/>
            <person name="Loulou A."/>
            <person name="Kallel S."/>
        </authorList>
    </citation>
    <scope>NUCLEOTIDE SEQUENCE</scope>
    <source>
        <strain evidence="1">K-TC2</strain>
    </source>
</reference>
<sequence length="76" mass="8876">MKAIAEKEYERRLSAFVADEKAKLPPERVPQGFFGNWGFHAHCRKMFDKRLAEDGIEVIRVVRPVDWPPQTGRIPR</sequence>
<dbReference type="Proteomes" id="UP001144805">
    <property type="component" value="Unassembled WGS sequence"/>
</dbReference>
<organism evidence="1 2">
    <name type="scientific">Kaistia nematophila</name>
    <dbReference type="NCBI Taxonomy" id="2994654"/>
    <lineage>
        <taxon>Bacteria</taxon>
        <taxon>Pseudomonadati</taxon>
        <taxon>Pseudomonadota</taxon>
        <taxon>Alphaproteobacteria</taxon>
        <taxon>Hyphomicrobiales</taxon>
        <taxon>Kaistiaceae</taxon>
        <taxon>Kaistia</taxon>
    </lineage>
</organism>
<dbReference type="EMBL" id="JAPKNK010000018">
    <property type="protein sequence ID" value="MCX5572311.1"/>
    <property type="molecule type" value="Genomic_DNA"/>
</dbReference>
<evidence type="ECO:0000313" key="1">
    <source>
        <dbReference type="EMBL" id="MCX5572311.1"/>
    </source>
</evidence>
<name>A0A9X3E6Y2_9HYPH</name>
<dbReference type="AlphaFoldDB" id="A0A9X3E6Y2"/>
<evidence type="ECO:0000313" key="2">
    <source>
        <dbReference type="Proteomes" id="UP001144805"/>
    </source>
</evidence>
<comment type="caution">
    <text evidence="1">The sequence shown here is derived from an EMBL/GenBank/DDBJ whole genome shotgun (WGS) entry which is preliminary data.</text>
</comment>